<protein>
    <submittedName>
        <fullName evidence="2">Uncharacterized protein</fullName>
    </submittedName>
</protein>
<proteinExistence type="predicted"/>
<evidence type="ECO:0000256" key="1">
    <source>
        <dbReference type="SAM" id="MobiDB-lite"/>
    </source>
</evidence>
<evidence type="ECO:0000313" key="2">
    <source>
        <dbReference type="EMBL" id="CAF1616998.1"/>
    </source>
</evidence>
<reference evidence="2" key="1">
    <citation type="submission" date="2021-02" db="EMBL/GenBank/DDBJ databases">
        <authorList>
            <person name="Nowell W R."/>
        </authorList>
    </citation>
    <scope>NUCLEOTIDE SEQUENCE</scope>
</reference>
<evidence type="ECO:0000313" key="4">
    <source>
        <dbReference type="Proteomes" id="UP000677228"/>
    </source>
</evidence>
<organism evidence="2 4">
    <name type="scientific">Didymodactylos carnosus</name>
    <dbReference type="NCBI Taxonomy" id="1234261"/>
    <lineage>
        <taxon>Eukaryota</taxon>
        <taxon>Metazoa</taxon>
        <taxon>Spiralia</taxon>
        <taxon>Gnathifera</taxon>
        <taxon>Rotifera</taxon>
        <taxon>Eurotatoria</taxon>
        <taxon>Bdelloidea</taxon>
        <taxon>Philodinida</taxon>
        <taxon>Philodinidae</taxon>
        <taxon>Didymodactylos</taxon>
    </lineage>
</organism>
<evidence type="ECO:0000313" key="3">
    <source>
        <dbReference type="EMBL" id="CAF4434148.1"/>
    </source>
</evidence>
<feature type="region of interest" description="Disordered" evidence="1">
    <location>
        <begin position="60"/>
        <end position="108"/>
    </location>
</feature>
<dbReference type="Proteomes" id="UP000677228">
    <property type="component" value="Unassembled WGS sequence"/>
</dbReference>
<dbReference type="EMBL" id="CAJNOK010054788">
    <property type="protein sequence ID" value="CAF1616998.1"/>
    <property type="molecule type" value="Genomic_DNA"/>
</dbReference>
<name>A0A8S2G2G3_9BILA</name>
<dbReference type="AlphaFoldDB" id="A0A8S2G2G3"/>
<feature type="compositionally biased region" description="Basic and acidic residues" evidence="1">
    <location>
        <begin position="87"/>
        <end position="108"/>
    </location>
</feature>
<dbReference type="EMBL" id="CAJOBA010079384">
    <property type="protein sequence ID" value="CAF4434148.1"/>
    <property type="molecule type" value="Genomic_DNA"/>
</dbReference>
<sequence>MVSEGKEQAITHISKAQLAFIGLLRDSQGGLVDDKLSAPKNHYTLTFENIKPIRGHLTKTTTSAADDKNTTHQFEYRQSGKGLAMKTENESDEQIRQAAEDDEVKEPKEGKTYVAILKNQELIEILIEINPNDINEILQSVKDAQPLP</sequence>
<gene>
    <name evidence="2" type="ORF">OVA965_LOCUS42981</name>
    <name evidence="3" type="ORF">TMI583_LOCUS45060</name>
</gene>
<comment type="caution">
    <text evidence="2">The sequence shown here is derived from an EMBL/GenBank/DDBJ whole genome shotgun (WGS) entry which is preliminary data.</text>
</comment>
<dbReference type="Proteomes" id="UP000682733">
    <property type="component" value="Unassembled WGS sequence"/>
</dbReference>
<accession>A0A8S2G2G3</accession>